<comment type="caution">
    <text evidence="1">The sequence shown here is derived from an EMBL/GenBank/DDBJ whole genome shotgun (WGS) entry which is preliminary data.</text>
</comment>
<evidence type="ECO:0000313" key="1">
    <source>
        <dbReference type="EMBL" id="KAJ3555594.1"/>
    </source>
</evidence>
<organism evidence="1 2">
    <name type="scientific">Phlebia brevispora</name>
    <dbReference type="NCBI Taxonomy" id="194682"/>
    <lineage>
        <taxon>Eukaryota</taxon>
        <taxon>Fungi</taxon>
        <taxon>Dikarya</taxon>
        <taxon>Basidiomycota</taxon>
        <taxon>Agaricomycotina</taxon>
        <taxon>Agaricomycetes</taxon>
        <taxon>Polyporales</taxon>
        <taxon>Meruliaceae</taxon>
        <taxon>Phlebia</taxon>
    </lineage>
</organism>
<keyword evidence="2" id="KW-1185">Reference proteome</keyword>
<accession>A0ACC1T868</accession>
<name>A0ACC1T868_9APHY</name>
<gene>
    <name evidence="1" type="ORF">NM688_g2489</name>
</gene>
<protein>
    <submittedName>
        <fullName evidence="1">Uncharacterized protein</fullName>
    </submittedName>
</protein>
<dbReference type="EMBL" id="JANHOG010000317">
    <property type="protein sequence ID" value="KAJ3555594.1"/>
    <property type="molecule type" value="Genomic_DNA"/>
</dbReference>
<reference evidence="1" key="1">
    <citation type="submission" date="2022-07" db="EMBL/GenBank/DDBJ databases">
        <title>Genome Sequence of Phlebia brevispora.</title>
        <authorList>
            <person name="Buettner E."/>
        </authorList>
    </citation>
    <scope>NUCLEOTIDE SEQUENCE</scope>
    <source>
        <strain evidence="1">MPL23</strain>
    </source>
</reference>
<sequence length="1607" mass="172801">MSPSCCSGKSGSGDGGCKYGEIVPSNIVQKSQAESIIQDTTCCTGSVCGCDETCLEKLARIVCADDDDHIHTPTGDDASDTLSVVTGGSCKCDDAADKQPSEASNQVDKADKPAVPASEDVKTHSCGLRKRKTSKTTKMPVEACGEHKSLVRNRYKDTLAAFGCVCKAMLARGLQSCCTPHPPIVNSFSASLASVHSAKGARRSLDTCAGSCCGGGVKSRSRISIDSCCQDRCCGEANSKSRSRLSVDSCCQDGCCGVNVKSRSRLSADSCRDGCCGGRDTKSHSRLSVDSCCHDGCCDKPSSDKSRSRLSVDSCCAGGKCAAGSAPDIYSLPREVRASSDSCCSKSCCGQSIVDNAGEKADGAAAVQITAEGTNHAVLAVKGMTCTGCENKLIRALQAQATITNIKTSLVLARAEFDYSGEEDDLQTLISAIEKRTGFSAEQIESTPSACVLELLVDTSMHEKFFLAEYAKGIQDVTRVNKKTIRVLYDPHIVGARDVLAHYAAFSPVLAPEPQDPALVAGKKHLRLLLVRTFLSAILTIPVLVMTWAPLPAHPHAYAVSSLILASIVQIAIAGPFYQSALKSLFFSGLVETDLLIVLSTTTAYIYSVVAFAFQMIGRPLDGGSFFETSTLLVTLIMCGQLASAFARQRAVAAISLRSLQQKTATIVLTQWDGRMEEKTVDVRLLHYNDTFRVHPDSVIITDGTILSGSSSIDESMMTGESVPVEKTTGSEVLAGTTNGAGSLLVKVSRLPGENTISEIASMVDDARFSRARIQSIVDRICTWFVPVVLAIAILTFVIWIAIGIRVRKQGAGEAAVKALTYAIAVLAISCPCAIGLAVPMVVLVASGVAARLGLVFKAATTIESARTINHVVFDKTGTLTMGRLEVVSADIQGDDAIKPAILALTSASHHPVARAISGYLVASGVETTAKVQDVKEVTGRGVEGTFNGAPLRGGNAKWLKVESHPLMKSALAAGLTTFCVIYGGNLLALFALSDTLRPEASAVLSSLSGRGIRVSILSGDHVRVVDRVASLLNVPSESVRASCLPADKAAYIRDLQARGEKVMFCGDGTNDSVALAQADIGVHMSSDAATTGAGAAASSASDAVLIRPSLSGLISLLDLSEAVHRRIILNFSWSAVYNLVAVLFAAGAFVNARISPAYAGLGEIFEFWNNFSRALCNLPVAICDSDSAPVLRLALLVHYIDCVRQTKTPSRSSNIMVIHKDNVQMAVLERVAGNKAHIKLRVRGCPAQRRVEIDPADRAHATTYILLEGESKLCVLDVAENDLFAGMRPAILQGGYTGTSPYDYILSELETHWTGEKYAIRVEFQWPGYETRRTDILLCGRRREDVRRMELSLWIATWVWKQLNELRYVAPKEPSPWDLRNIFPGHVHLIGLYGVQDPNQQKITNGNYAACHSWEIFMGLEAPGYFDVKMLAMTIEPAGGLHQMRVEVSSAVKVRAKRYIVLEGESTRTLWQMAEGEFTPYRPATIQGRNTGKYPEDLIAQELQTIQGVGVDGNLYFHVELQWPYYETKPSAHLVIEPNCTRHDLATKIAKWAQERLYELYRVPPSQLSHWNLTEIAPDGIHLIGLYEVQNGNVAKYVVDLSVEVE</sequence>
<dbReference type="Proteomes" id="UP001148662">
    <property type="component" value="Unassembled WGS sequence"/>
</dbReference>
<evidence type="ECO:0000313" key="2">
    <source>
        <dbReference type="Proteomes" id="UP001148662"/>
    </source>
</evidence>
<proteinExistence type="predicted"/>